<dbReference type="AlphaFoldDB" id="A0A511CYI8"/>
<evidence type="ECO:0000256" key="5">
    <source>
        <dbReference type="ARBA" id="ARBA00023136"/>
    </source>
</evidence>
<sequence length="467" mass="47369">MTPEQCYALTGPQGIDSARTSAYARFRCPTQGGDGGIGPPNGGIATLMAGRGQGSRLSEVFRRGEFRALWGAELISLAGDQLARVALAVLVYGRTGSAGWAAAVYALTFLPAMLGGVLLGGLADRHRRREVMVAADVVRAVLVGVMALPGLSLWLLCALLVVVVLLSAVHSSAQAALLPAVLPDDLYERGLAVRQITSQAVQLAAFAGGGLLLVAVSPNVALALNAATFVVSAVVLRLGVGNRPVPGGEDGEDGSRSVARDGFDAIREILADPPRRALLCLVWLVSCYVVPEALAAPYAARLDGGPLAVGLLMAADPAGSVIGAFVFHRLVPAGPRTRLIGVIAAFAGLPLALCVFEPGLVGSILLWGVSGALSTAYLIQAQAVFVRATPDAHRGRVVGVAASGLVATQGVAVFLGGLLADRVGPPMAVTIAGVAGMVLATASGLAWRAARRAGSEAVGGTPALDAG</sequence>
<feature type="transmembrane region" description="Helical" evidence="6">
    <location>
        <begin position="426"/>
        <end position="447"/>
    </location>
</feature>
<feature type="transmembrane region" description="Helical" evidence="6">
    <location>
        <begin position="364"/>
        <end position="385"/>
    </location>
</feature>
<evidence type="ECO:0000256" key="3">
    <source>
        <dbReference type="ARBA" id="ARBA00022692"/>
    </source>
</evidence>
<organism evidence="7 8">
    <name type="scientific">Pseudonocardia asaccharolytica DSM 44247 = NBRC 16224</name>
    <dbReference type="NCBI Taxonomy" id="1123024"/>
    <lineage>
        <taxon>Bacteria</taxon>
        <taxon>Bacillati</taxon>
        <taxon>Actinomycetota</taxon>
        <taxon>Actinomycetes</taxon>
        <taxon>Pseudonocardiales</taxon>
        <taxon>Pseudonocardiaceae</taxon>
        <taxon>Pseudonocardia</taxon>
    </lineage>
</organism>
<comment type="caution">
    <text evidence="7">The sequence shown here is derived from an EMBL/GenBank/DDBJ whole genome shotgun (WGS) entry which is preliminary data.</text>
</comment>
<evidence type="ECO:0000313" key="8">
    <source>
        <dbReference type="Proteomes" id="UP000321328"/>
    </source>
</evidence>
<dbReference type="Gene3D" id="1.20.1250.20">
    <property type="entry name" value="MFS general substrate transporter like domains"/>
    <property type="match status" value="1"/>
</dbReference>
<feature type="transmembrane region" description="Helical" evidence="6">
    <location>
        <begin position="397"/>
        <end position="420"/>
    </location>
</feature>
<keyword evidence="3 6" id="KW-0812">Transmembrane</keyword>
<dbReference type="Proteomes" id="UP000321328">
    <property type="component" value="Unassembled WGS sequence"/>
</dbReference>
<dbReference type="SUPFAM" id="SSF103473">
    <property type="entry name" value="MFS general substrate transporter"/>
    <property type="match status" value="1"/>
</dbReference>
<dbReference type="PANTHER" id="PTHR23513:SF11">
    <property type="entry name" value="STAPHYLOFERRIN A TRANSPORTER"/>
    <property type="match status" value="1"/>
</dbReference>
<protein>
    <submittedName>
        <fullName evidence="7">MFS transporter</fullName>
    </submittedName>
</protein>
<dbReference type="CDD" id="cd06173">
    <property type="entry name" value="MFS_MefA_like"/>
    <property type="match status" value="1"/>
</dbReference>
<name>A0A511CYI8_9PSEU</name>
<dbReference type="STRING" id="1123024.GCA_000423625_03338"/>
<dbReference type="Pfam" id="PF07690">
    <property type="entry name" value="MFS_1"/>
    <property type="match status" value="1"/>
</dbReference>
<dbReference type="GO" id="GO:0022857">
    <property type="term" value="F:transmembrane transporter activity"/>
    <property type="evidence" value="ECO:0007669"/>
    <property type="project" value="InterPro"/>
</dbReference>
<feature type="transmembrane region" description="Helical" evidence="6">
    <location>
        <begin position="222"/>
        <end position="240"/>
    </location>
</feature>
<feature type="transmembrane region" description="Helical" evidence="6">
    <location>
        <begin position="98"/>
        <end position="119"/>
    </location>
</feature>
<dbReference type="GO" id="GO:0005886">
    <property type="term" value="C:plasma membrane"/>
    <property type="evidence" value="ECO:0007669"/>
    <property type="project" value="UniProtKB-SubCell"/>
</dbReference>
<evidence type="ECO:0000256" key="6">
    <source>
        <dbReference type="SAM" id="Phobius"/>
    </source>
</evidence>
<evidence type="ECO:0000256" key="2">
    <source>
        <dbReference type="ARBA" id="ARBA00022475"/>
    </source>
</evidence>
<evidence type="ECO:0000313" key="7">
    <source>
        <dbReference type="EMBL" id="GEL17611.1"/>
    </source>
</evidence>
<feature type="transmembrane region" description="Helical" evidence="6">
    <location>
        <begin position="277"/>
        <end position="300"/>
    </location>
</feature>
<gene>
    <name evidence="7" type="ORF">PA7_14480</name>
</gene>
<keyword evidence="4 6" id="KW-1133">Transmembrane helix</keyword>
<feature type="transmembrane region" description="Helical" evidence="6">
    <location>
        <begin position="306"/>
        <end position="327"/>
    </location>
</feature>
<evidence type="ECO:0000256" key="4">
    <source>
        <dbReference type="ARBA" id="ARBA00022989"/>
    </source>
</evidence>
<keyword evidence="2" id="KW-1003">Cell membrane</keyword>
<keyword evidence="5 6" id="KW-0472">Membrane</keyword>
<proteinExistence type="predicted"/>
<feature type="transmembrane region" description="Helical" evidence="6">
    <location>
        <begin position="153"/>
        <end position="178"/>
    </location>
</feature>
<feature type="transmembrane region" description="Helical" evidence="6">
    <location>
        <begin position="339"/>
        <end position="358"/>
    </location>
</feature>
<dbReference type="PANTHER" id="PTHR23513">
    <property type="entry name" value="INTEGRAL MEMBRANE EFFLUX PROTEIN-RELATED"/>
    <property type="match status" value="1"/>
</dbReference>
<accession>A0A511CYI8</accession>
<evidence type="ECO:0000256" key="1">
    <source>
        <dbReference type="ARBA" id="ARBA00004651"/>
    </source>
</evidence>
<reference evidence="7 8" key="1">
    <citation type="submission" date="2019-07" db="EMBL/GenBank/DDBJ databases">
        <title>Whole genome shotgun sequence of Pseudonocardia asaccharolytica NBRC 16224.</title>
        <authorList>
            <person name="Hosoyama A."/>
            <person name="Uohara A."/>
            <person name="Ohji S."/>
            <person name="Ichikawa N."/>
        </authorList>
    </citation>
    <scope>NUCLEOTIDE SEQUENCE [LARGE SCALE GENOMIC DNA]</scope>
    <source>
        <strain evidence="7 8">NBRC 16224</strain>
    </source>
</reference>
<comment type="subcellular location">
    <subcellularLocation>
        <location evidence="1">Cell membrane</location>
        <topology evidence="1">Multi-pass membrane protein</topology>
    </subcellularLocation>
</comment>
<dbReference type="InterPro" id="IPR011701">
    <property type="entry name" value="MFS"/>
</dbReference>
<dbReference type="EMBL" id="BJVI01000010">
    <property type="protein sequence ID" value="GEL17611.1"/>
    <property type="molecule type" value="Genomic_DNA"/>
</dbReference>
<dbReference type="InterPro" id="IPR036259">
    <property type="entry name" value="MFS_trans_sf"/>
</dbReference>
<keyword evidence="8" id="KW-1185">Reference proteome</keyword>